<keyword evidence="2" id="KW-1185">Reference proteome</keyword>
<gene>
    <name evidence="1" type="ORF">AYI69_g2543</name>
</gene>
<dbReference type="EMBL" id="LSSM01000742">
    <property type="protein sequence ID" value="OMJ27994.1"/>
    <property type="molecule type" value="Genomic_DNA"/>
</dbReference>
<accession>A0A1R1YM86</accession>
<proteinExistence type="predicted"/>
<dbReference type="AlphaFoldDB" id="A0A1R1YM86"/>
<organism evidence="1 2">
    <name type="scientific">Smittium culicis</name>
    <dbReference type="NCBI Taxonomy" id="133412"/>
    <lineage>
        <taxon>Eukaryota</taxon>
        <taxon>Fungi</taxon>
        <taxon>Fungi incertae sedis</taxon>
        <taxon>Zoopagomycota</taxon>
        <taxon>Kickxellomycotina</taxon>
        <taxon>Harpellomycetes</taxon>
        <taxon>Harpellales</taxon>
        <taxon>Legeriomycetaceae</taxon>
        <taxon>Smittium</taxon>
    </lineage>
</organism>
<evidence type="ECO:0000313" key="2">
    <source>
        <dbReference type="Proteomes" id="UP000187429"/>
    </source>
</evidence>
<sequence>MSVEKLNTLLTTMKDRINLLDSSIQEQKEITKKELVILQNTLPKHIQTLVADEISNEIVPVVESNEDQFYVPDKMPTFRNGSGSIQDIEEFIVLFENCLKMNGLAPISHGTGLI</sequence>
<protein>
    <submittedName>
        <fullName evidence="1">Uncharacterized protein</fullName>
    </submittedName>
</protein>
<comment type="caution">
    <text evidence="1">The sequence shown here is derived from an EMBL/GenBank/DDBJ whole genome shotgun (WGS) entry which is preliminary data.</text>
</comment>
<reference evidence="2" key="1">
    <citation type="submission" date="2017-01" db="EMBL/GenBank/DDBJ databases">
        <authorList>
            <person name="Wang Y."/>
            <person name="White M."/>
            <person name="Kvist S."/>
            <person name="Moncalvo J.-M."/>
        </authorList>
    </citation>
    <scope>NUCLEOTIDE SEQUENCE [LARGE SCALE GENOMIC DNA]</scope>
    <source>
        <strain evidence="2">ID-206-W2</strain>
    </source>
</reference>
<evidence type="ECO:0000313" key="1">
    <source>
        <dbReference type="EMBL" id="OMJ27994.1"/>
    </source>
</evidence>
<name>A0A1R1YM86_9FUNG</name>
<dbReference type="Proteomes" id="UP000187429">
    <property type="component" value="Unassembled WGS sequence"/>
</dbReference>